<dbReference type="Pfam" id="PF19744">
    <property type="entry name" value="DUF6232"/>
    <property type="match status" value="1"/>
</dbReference>
<gene>
    <name evidence="2" type="ORF">Aco04nite_82360</name>
</gene>
<dbReference type="EMBL" id="BOQP01000052">
    <property type="protein sequence ID" value="GIM82608.1"/>
    <property type="molecule type" value="Genomic_DNA"/>
</dbReference>
<protein>
    <submittedName>
        <fullName evidence="2">Uncharacterized protein</fullName>
    </submittedName>
</protein>
<dbReference type="InterPro" id="IPR045629">
    <property type="entry name" value="DUF6232"/>
</dbReference>
<evidence type="ECO:0000313" key="3">
    <source>
        <dbReference type="Proteomes" id="UP000680865"/>
    </source>
</evidence>
<sequence>MRIYFRGFEAVVTSEHFIRRTSTTTRAFLVRDLRNVCITRAGVAARTAPYFFGGAVLALAVAAPMWQLSSQSAIVLLGLAGLGAVLAMLALRGRPQPWVLEGIYHGERAVLFESTDERVFNQVSRALRRAIEDGRPPAVRDGLSGAA</sequence>
<keyword evidence="1" id="KW-1133">Transmembrane helix</keyword>
<organism evidence="2 3">
    <name type="scientific">Winogradskya consettensis</name>
    <dbReference type="NCBI Taxonomy" id="113560"/>
    <lineage>
        <taxon>Bacteria</taxon>
        <taxon>Bacillati</taxon>
        <taxon>Actinomycetota</taxon>
        <taxon>Actinomycetes</taxon>
        <taxon>Micromonosporales</taxon>
        <taxon>Micromonosporaceae</taxon>
        <taxon>Winogradskya</taxon>
    </lineage>
</organism>
<name>A0A919T0N3_9ACTN</name>
<feature type="transmembrane region" description="Helical" evidence="1">
    <location>
        <begin position="48"/>
        <end position="66"/>
    </location>
</feature>
<feature type="transmembrane region" description="Helical" evidence="1">
    <location>
        <begin position="72"/>
        <end position="91"/>
    </location>
</feature>
<accession>A0A919T0N3</accession>
<dbReference type="AlphaFoldDB" id="A0A919T0N3"/>
<dbReference type="RefSeq" id="WP_213002607.1">
    <property type="nucleotide sequence ID" value="NZ_BAAATW010000006.1"/>
</dbReference>
<comment type="caution">
    <text evidence="2">The sequence shown here is derived from an EMBL/GenBank/DDBJ whole genome shotgun (WGS) entry which is preliminary data.</text>
</comment>
<reference evidence="2" key="1">
    <citation type="submission" date="2021-03" db="EMBL/GenBank/DDBJ databases">
        <title>Whole genome shotgun sequence of Actinoplanes consettensis NBRC 14913.</title>
        <authorList>
            <person name="Komaki H."/>
            <person name="Tamura T."/>
        </authorList>
    </citation>
    <scope>NUCLEOTIDE SEQUENCE</scope>
    <source>
        <strain evidence="2">NBRC 14913</strain>
    </source>
</reference>
<evidence type="ECO:0000313" key="2">
    <source>
        <dbReference type="EMBL" id="GIM82608.1"/>
    </source>
</evidence>
<keyword evidence="1" id="KW-0472">Membrane</keyword>
<evidence type="ECO:0000256" key="1">
    <source>
        <dbReference type="SAM" id="Phobius"/>
    </source>
</evidence>
<keyword evidence="3" id="KW-1185">Reference proteome</keyword>
<keyword evidence="1" id="KW-0812">Transmembrane</keyword>
<dbReference type="Proteomes" id="UP000680865">
    <property type="component" value="Unassembled WGS sequence"/>
</dbReference>
<proteinExistence type="predicted"/>